<evidence type="ECO:0000259" key="2">
    <source>
        <dbReference type="PROSITE" id="PS50911"/>
    </source>
</evidence>
<feature type="signal peptide" evidence="1">
    <location>
        <begin position="1"/>
        <end position="30"/>
    </location>
</feature>
<dbReference type="RefSeq" id="WP_170848712.1">
    <property type="nucleotide sequence ID" value="NZ_CP051251.1"/>
</dbReference>
<evidence type="ECO:0000313" key="3">
    <source>
        <dbReference type="EMBL" id="SFC49438.1"/>
    </source>
</evidence>
<dbReference type="AlphaFoldDB" id="A0A1I1JSD3"/>
<gene>
    <name evidence="3" type="ORF">SAMN05421762_1105</name>
</gene>
<protein>
    <submittedName>
        <fullName evidence="3">CHAP domain-containing protein</fullName>
    </submittedName>
</protein>
<keyword evidence="4" id="KW-1185">Reference proteome</keyword>
<dbReference type="PROSITE" id="PS51257">
    <property type="entry name" value="PROKAR_LIPOPROTEIN"/>
    <property type="match status" value="1"/>
</dbReference>
<evidence type="ECO:0000256" key="1">
    <source>
        <dbReference type="SAM" id="SignalP"/>
    </source>
</evidence>
<feature type="chain" id="PRO_5014193991" evidence="1">
    <location>
        <begin position="31"/>
        <end position="189"/>
    </location>
</feature>
<name>A0A1I1JSD3_9RHOB</name>
<reference evidence="3 4" key="1">
    <citation type="submission" date="2016-10" db="EMBL/GenBank/DDBJ databases">
        <authorList>
            <person name="de Groot N.N."/>
        </authorList>
    </citation>
    <scope>NUCLEOTIDE SEQUENCE [LARGE SCALE GENOMIC DNA]</scope>
    <source>
        <strain evidence="3 4">DSM 29619</strain>
    </source>
</reference>
<dbReference type="InterPro" id="IPR038765">
    <property type="entry name" value="Papain-like_cys_pep_sf"/>
</dbReference>
<dbReference type="PROSITE" id="PS50911">
    <property type="entry name" value="CHAP"/>
    <property type="match status" value="1"/>
</dbReference>
<dbReference type="Pfam" id="PF05257">
    <property type="entry name" value="CHAP"/>
    <property type="match status" value="1"/>
</dbReference>
<keyword evidence="1" id="KW-0732">Signal</keyword>
<sequence length="189" mass="20554">MSVKRATTQPLRRTIRLAAAALLLTGAACANYSAQDAADRAVLNMELRDMAVVEANVKRARGIRVWCVPFARTASGVQIHGNANTWWSQAAGSYERSKTPAVGAVMAFAATRGMPMGHVAVVSKRISDREIRIDHANWHRNKVSLGMGVIDVSPNNDWSKVRVETNPGQYGQTYPVNGFILPARPGQDV</sequence>
<evidence type="ECO:0000313" key="4">
    <source>
        <dbReference type="Proteomes" id="UP000231644"/>
    </source>
</evidence>
<dbReference type="Gene3D" id="3.90.1720.10">
    <property type="entry name" value="endopeptidase domain like (from Nostoc punctiforme)"/>
    <property type="match status" value="1"/>
</dbReference>
<proteinExistence type="predicted"/>
<feature type="domain" description="Peptidase C51" evidence="2">
    <location>
        <begin position="42"/>
        <end position="162"/>
    </location>
</feature>
<dbReference type="SUPFAM" id="SSF54001">
    <property type="entry name" value="Cysteine proteinases"/>
    <property type="match status" value="1"/>
</dbReference>
<dbReference type="EMBL" id="FOLX01000001">
    <property type="protein sequence ID" value="SFC49438.1"/>
    <property type="molecule type" value="Genomic_DNA"/>
</dbReference>
<organism evidence="3 4">
    <name type="scientific">Pseudooceanicola nitratireducens</name>
    <dbReference type="NCBI Taxonomy" id="517719"/>
    <lineage>
        <taxon>Bacteria</taxon>
        <taxon>Pseudomonadati</taxon>
        <taxon>Pseudomonadota</taxon>
        <taxon>Alphaproteobacteria</taxon>
        <taxon>Rhodobacterales</taxon>
        <taxon>Paracoccaceae</taxon>
        <taxon>Pseudooceanicola</taxon>
    </lineage>
</organism>
<dbReference type="Proteomes" id="UP000231644">
    <property type="component" value="Unassembled WGS sequence"/>
</dbReference>
<dbReference type="STRING" id="517719.SAMN05421762_1105"/>
<dbReference type="InterPro" id="IPR007921">
    <property type="entry name" value="CHAP_dom"/>
</dbReference>
<accession>A0A1I1JSD3</accession>